<dbReference type="Pfam" id="PF00092">
    <property type="entry name" value="VWA"/>
    <property type="match status" value="1"/>
</dbReference>
<dbReference type="PROSITE" id="PS01186">
    <property type="entry name" value="EGF_2"/>
    <property type="match status" value="1"/>
</dbReference>
<keyword evidence="1" id="KW-0245">EGF-like domain</keyword>
<keyword evidence="1" id="KW-1015">Disulfide bond</keyword>
<dbReference type="EMBL" id="OU015568">
    <property type="protein sequence ID" value="CAG5080125.1"/>
    <property type="molecule type" value="Genomic_DNA"/>
</dbReference>
<feature type="disulfide bond" evidence="1">
    <location>
        <begin position="868"/>
        <end position="885"/>
    </location>
</feature>
<evidence type="ECO:0000256" key="1">
    <source>
        <dbReference type="PROSITE-ProRule" id="PRU00076"/>
    </source>
</evidence>
<feature type="compositionally biased region" description="Low complexity" evidence="2">
    <location>
        <begin position="152"/>
        <end position="210"/>
    </location>
</feature>
<dbReference type="Proteomes" id="UP001158576">
    <property type="component" value="Chromosome PAR"/>
</dbReference>
<feature type="domain" description="VWFA" evidence="4">
    <location>
        <begin position="542"/>
        <end position="706"/>
    </location>
</feature>
<keyword evidence="6" id="KW-1185">Reference proteome</keyword>
<dbReference type="CDD" id="cd01450">
    <property type="entry name" value="vWFA_subfamily_ECM"/>
    <property type="match status" value="1"/>
</dbReference>
<dbReference type="PROSITE" id="PS50234">
    <property type="entry name" value="VWFA"/>
    <property type="match status" value="1"/>
</dbReference>
<sequence>MQSFGPWYDAAYVVPGYDYTTWSAGAVRSGPMNLESGANYLVEKCEGNFGILLFCPVRQFIRVDSAIIRPDNSGICCAGKTACPTQTCDELNFTDKLAASVNGQQMLSSLSTWKVADEMTSIPGWTCQDMISNRMEIQYSCWDSPDFDMTSTSASSTTTMMPTQSSTNNPTASTTPRPSSTTPTFSSSTSTSGSTTTLPNTTLPTGSTSTDYTNTGSTPNFSLSSSYPTTTPFNTTISTSKPYTNTGSTPNFSSTTTSGSTTKTTQPNTTLPTGSTSTQYTNTGSTPNFSSSTSATSTTQTNITLPTFTSSSPPTTTTTKVLPSSTTITHTSVTTPTTETTKTTTSGMMTTTTTIKTSTMQSTTMKTTTTTKPTTCGLDETLKPGAVGEEVARAAVIKLLKKLSGNPSGDFGLKESGFLLRAAFALSKFGEKNTQYVHQIWELDEYQFNQTLNSPLAAFLTNDIDWFNYETLVYDQLNVPYFSLVAFVTYTVGIVKVQITNDLAVQGEIFKQITHNKLTEWVDKIADLEIIQAEDCGSQMNDIVFLVDESGSVGADNFNLMKSFLEQFASVVNPEKTRIAVRPFSTETYLYFGLKEKENKIDLIRALPYQTGWTNTSLALLGAMNDFEDDRNSVKIVITITDGISQNPIATKAAAEKLKADPRNIQSFAIGVAGAQMFELENIASTKEHVEMLENFQAFEKILSTVLNKVCTTGINIHQSAKIEIAGKTEKIESKLLALKMNGKKSFEITSEKKAMAYVFFENSNPSSAMYDFSFEIEAGTTKQFTTDRYYENIYIALYNVEVEATILSIFINDKNFELIPEITKCPFGSKCVDSQCLCDEGYIVSRRPEGCMFDPTLTACDRYGSRCGENSVCSVQKYAPYYECSCAEGYIGAAPKCVKQCDDGEREIKEFLAFVEYLCKIQFFIDYEPVENNIVANLKVAQNSQVDVNVSLDSMLKHMIASEMPEDGKSKLEYMLGKNIEDFMLHFFENGNLDDLFGGL</sequence>
<gene>
    <name evidence="5" type="ORF">OKIOD_LOCUS1038</name>
</gene>
<evidence type="ECO:0000259" key="3">
    <source>
        <dbReference type="PROSITE" id="PS50026"/>
    </source>
</evidence>
<reference evidence="5 6" key="1">
    <citation type="submission" date="2021-04" db="EMBL/GenBank/DDBJ databases">
        <authorList>
            <person name="Bliznina A."/>
        </authorList>
    </citation>
    <scope>NUCLEOTIDE SEQUENCE [LARGE SCALE GENOMIC DNA]</scope>
</reference>
<feature type="compositionally biased region" description="Low complexity" evidence="2">
    <location>
        <begin position="224"/>
        <end position="345"/>
    </location>
</feature>
<evidence type="ECO:0000313" key="6">
    <source>
        <dbReference type="Proteomes" id="UP001158576"/>
    </source>
</evidence>
<evidence type="ECO:0000256" key="2">
    <source>
        <dbReference type="SAM" id="MobiDB-lite"/>
    </source>
</evidence>
<feature type="domain" description="EGF-like" evidence="3">
    <location>
        <begin position="857"/>
        <end position="899"/>
    </location>
</feature>
<accession>A0ABN7RKS3</accession>
<feature type="region of interest" description="Disordered" evidence="2">
    <location>
        <begin position="152"/>
        <end position="345"/>
    </location>
</feature>
<dbReference type="PANTHER" id="PTHR24020:SF84">
    <property type="entry name" value="VWFA DOMAIN-CONTAINING PROTEIN"/>
    <property type="match status" value="1"/>
</dbReference>
<dbReference type="PROSITE" id="PS50026">
    <property type="entry name" value="EGF_3"/>
    <property type="match status" value="1"/>
</dbReference>
<dbReference type="Gene3D" id="3.40.50.410">
    <property type="entry name" value="von Willebrand factor, type A domain"/>
    <property type="match status" value="1"/>
</dbReference>
<dbReference type="InterPro" id="IPR050525">
    <property type="entry name" value="ECM_Assembly_Org"/>
</dbReference>
<dbReference type="SUPFAM" id="SSF53300">
    <property type="entry name" value="vWA-like"/>
    <property type="match status" value="1"/>
</dbReference>
<dbReference type="InterPro" id="IPR036465">
    <property type="entry name" value="vWFA_dom_sf"/>
</dbReference>
<feature type="compositionally biased region" description="Polar residues" evidence="2">
    <location>
        <begin position="211"/>
        <end position="223"/>
    </location>
</feature>
<proteinExistence type="predicted"/>
<protein>
    <submittedName>
        <fullName evidence="5">Oidioi.mRNA.OKI2018_I69.PAR.g9480.t1.cds</fullName>
    </submittedName>
</protein>
<comment type="caution">
    <text evidence="1">Lacks conserved residue(s) required for the propagation of feature annotation.</text>
</comment>
<dbReference type="SMART" id="SM00327">
    <property type="entry name" value="VWA"/>
    <property type="match status" value="1"/>
</dbReference>
<organism evidence="5 6">
    <name type="scientific">Oikopleura dioica</name>
    <name type="common">Tunicate</name>
    <dbReference type="NCBI Taxonomy" id="34765"/>
    <lineage>
        <taxon>Eukaryota</taxon>
        <taxon>Metazoa</taxon>
        <taxon>Chordata</taxon>
        <taxon>Tunicata</taxon>
        <taxon>Appendicularia</taxon>
        <taxon>Copelata</taxon>
        <taxon>Oikopleuridae</taxon>
        <taxon>Oikopleura</taxon>
    </lineage>
</organism>
<dbReference type="InterPro" id="IPR002035">
    <property type="entry name" value="VWF_A"/>
</dbReference>
<evidence type="ECO:0000259" key="4">
    <source>
        <dbReference type="PROSITE" id="PS50234"/>
    </source>
</evidence>
<dbReference type="PANTHER" id="PTHR24020">
    <property type="entry name" value="COLLAGEN ALPHA"/>
    <property type="match status" value="1"/>
</dbReference>
<dbReference type="InterPro" id="IPR000742">
    <property type="entry name" value="EGF"/>
</dbReference>
<evidence type="ECO:0000313" key="5">
    <source>
        <dbReference type="EMBL" id="CAG5080125.1"/>
    </source>
</evidence>
<name>A0ABN7RKS3_OIKDI</name>